<gene>
    <name evidence="2" type="ORF">EJ06DRAFT_402100</name>
</gene>
<reference evidence="2" key="1">
    <citation type="journal article" date="2020" name="Stud. Mycol.">
        <title>101 Dothideomycetes genomes: a test case for predicting lifestyles and emergence of pathogens.</title>
        <authorList>
            <person name="Haridas S."/>
            <person name="Albert R."/>
            <person name="Binder M."/>
            <person name="Bloem J."/>
            <person name="Labutti K."/>
            <person name="Salamov A."/>
            <person name="Andreopoulos B."/>
            <person name="Baker S."/>
            <person name="Barry K."/>
            <person name="Bills G."/>
            <person name="Bluhm B."/>
            <person name="Cannon C."/>
            <person name="Castanera R."/>
            <person name="Culley D."/>
            <person name="Daum C."/>
            <person name="Ezra D."/>
            <person name="Gonzalez J."/>
            <person name="Henrissat B."/>
            <person name="Kuo A."/>
            <person name="Liang C."/>
            <person name="Lipzen A."/>
            <person name="Lutzoni F."/>
            <person name="Magnuson J."/>
            <person name="Mondo S."/>
            <person name="Nolan M."/>
            <person name="Ohm R."/>
            <person name="Pangilinan J."/>
            <person name="Park H.-J."/>
            <person name="Ramirez L."/>
            <person name="Alfaro M."/>
            <person name="Sun H."/>
            <person name="Tritt A."/>
            <person name="Yoshinaga Y."/>
            <person name="Zwiers L.-H."/>
            <person name="Turgeon B."/>
            <person name="Goodwin S."/>
            <person name="Spatafora J."/>
            <person name="Crous P."/>
            <person name="Grigoriev I."/>
        </authorList>
    </citation>
    <scope>NUCLEOTIDE SEQUENCE</scope>
    <source>
        <strain evidence="2">CBS 262.69</strain>
    </source>
</reference>
<sequence length="152" mass="16826">MILRANGKSDVVSTTAKDREGDIAFSISLCPVKHATEGLRALTASVNRSVTKMIPVAVPSARPLRPRGCNFPVALSRDFIFPRPPSPVLQTWRGEYLVPYGPAGKRLGQTNTHERIYATIPLKPPPQTRKTQTQSHGPRPANCQMPWRCLRC</sequence>
<proteinExistence type="predicted"/>
<evidence type="ECO:0000313" key="2">
    <source>
        <dbReference type="EMBL" id="KAF2400673.1"/>
    </source>
</evidence>
<feature type="region of interest" description="Disordered" evidence="1">
    <location>
        <begin position="121"/>
        <end position="140"/>
    </location>
</feature>
<protein>
    <submittedName>
        <fullName evidence="2">Uncharacterized protein</fullName>
    </submittedName>
</protein>
<dbReference type="EMBL" id="ML996694">
    <property type="protein sequence ID" value="KAF2400673.1"/>
    <property type="molecule type" value="Genomic_DNA"/>
</dbReference>
<keyword evidence="3" id="KW-1185">Reference proteome</keyword>
<organism evidence="2 3">
    <name type="scientific">Trichodelitschia bisporula</name>
    <dbReference type="NCBI Taxonomy" id="703511"/>
    <lineage>
        <taxon>Eukaryota</taxon>
        <taxon>Fungi</taxon>
        <taxon>Dikarya</taxon>
        <taxon>Ascomycota</taxon>
        <taxon>Pezizomycotina</taxon>
        <taxon>Dothideomycetes</taxon>
        <taxon>Dothideomycetes incertae sedis</taxon>
        <taxon>Phaeotrichales</taxon>
        <taxon>Phaeotrichaceae</taxon>
        <taxon>Trichodelitschia</taxon>
    </lineage>
</organism>
<name>A0A6G1HX88_9PEZI</name>
<evidence type="ECO:0000313" key="3">
    <source>
        <dbReference type="Proteomes" id="UP000799640"/>
    </source>
</evidence>
<evidence type="ECO:0000256" key="1">
    <source>
        <dbReference type="SAM" id="MobiDB-lite"/>
    </source>
</evidence>
<accession>A0A6G1HX88</accession>
<dbReference type="AlphaFoldDB" id="A0A6G1HX88"/>
<dbReference type="Proteomes" id="UP000799640">
    <property type="component" value="Unassembled WGS sequence"/>
</dbReference>